<organism evidence="1 2">
    <name type="scientific">Penicillium expansum</name>
    <name type="common">Blue mold rot fungus</name>
    <dbReference type="NCBI Taxonomy" id="27334"/>
    <lineage>
        <taxon>Eukaryota</taxon>
        <taxon>Fungi</taxon>
        <taxon>Dikarya</taxon>
        <taxon>Ascomycota</taxon>
        <taxon>Pezizomycotina</taxon>
        <taxon>Eurotiomycetes</taxon>
        <taxon>Eurotiomycetidae</taxon>
        <taxon>Eurotiales</taxon>
        <taxon>Aspergillaceae</taxon>
        <taxon>Penicillium</taxon>
    </lineage>
</organism>
<dbReference type="VEuPathDB" id="FungiDB:PEXP_084870"/>
<evidence type="ECO:0008006" key="3">
    <source>
        <dbReference type="Google" id="ProtNLM"/>
    </source>
</evidence>
<dbReference type="RefSeq" id="XP_016602669.1">
    <property type="nucleotide sequence ID" value="XM_016738775.1"/>
</dbReference>
<dbReference type="AlphaFoldDB" id="A0A0A2IBD2"/>
<accession>A0A0A2IBD2</accession>
<dbReference type="OrthoDB" id="3649348at2759"/>
<sequence>MSSPLPIVICALDSGIGKPVSELLLPEFEVTHFIQSLSAAQSEIPHLLAGRDPQSPHINDVGTKDYSRAVRAIIFGRGFDLEDIEALRENVASISQDPVVWIAGDPSRKPPPGAVPPPNYHQLVAGVARKLLGGWVEAGATSNEFILY</sequence>
<name>A0A0A2IBD2_PENEN</name>
<keyword evidence="2" id="KW-1185">Reference proteome</keyword>
<evidence type="ECO:0000313" key="1">
    <source>
        <dbReference type="EMBL" id="KGO62003.1"/>
    </source>
</evidence>
<reference evidence="1 2" key="1">
    <citation type="journal article" date="2015" name="Mol. Plant Microbe Interact.">
        <title>Genome, transcriptome, and functional analyses of Penicillium expansum provide new insights into secondary metabolism and pathogenicity.</title>
        <authorList>
            <person name="Ballester A.R."/>
            <person name="Marcet-Houben M."/>
            <person name="Levin E."/>
            <person name="Sela N."/>
            <person name="Selma-Lazaro C."/>
            <person name="Carmona L."/>
            <person name="Wisniewski M."/>
            <person name="Droby S."/>
            <person name="Gonzalez-Candelas L."/>
            <person name="Gabaldon T."/>
        </authorList>
    </citation>
    <scope>NUCLEOTIDE SEQUENCE [LARGE SCALE GENOMIC DNA]</scope>
    <source>
        <strain evidence="1 2">MD-8</strain>
    </source>
</reference>
<gene>
    <name evidence="1" type="ORF">PEX2_014990</name>
</gene>
<evidence type="ECO:0000313" key="2">
    <source>
        <dbReference type="Proteomes" id="UP000030143"/>
    </source>
</evidence>
<proteinExistence type="predicted"/>
<protein>
    <recommendedName>
        <fullName evidence="3">Short-chain dehydrogenase/reductase SDR</fullName>
    </recommendedName>
</protein>
<dbReference type="Proteomes" id="UP000030143">
    <property type="component" value="Unassembled WGS sequence"/>
</dbReference>
<comment type="caution">
    <text evidence="1">The sequence shown here is derived from an EMBL/GenBank/DDBJ whole genome shotgun (WGS) entry which is preliminary data.</text>
</comment>
<dbReference type="GeneID" id="27674194"/>
<dbReference type="EMBL" id="JQFZ01000027">
    <property type="protein sequence ID" value="KGO62003.1"/>
    <property type="molecule type" value="Genomic_DNA"/>
</dbReference>
<dbReference type="HOGENOM" id="CLU_121037_2_0_1"/>
<dbReference type="PhylomeDB" id="A0A0A2IBD2"/>